<evidence type="ECO:0000313" key="1">
    <source>
        <dbReference type="EMBL" id="TQD24978.1"/>
    </source>
</evidence>
<organism evidence="1 2">
    <name type="scientific">Methanolobus vulcani</name>
    <dbReference type="NCBI Taxonomy" id="38026"/>
    <lineage>
        <taxon>Archaea</taxon>
        <taxon>Methanobacteriati</taxon>
        <taxon>Methanobacteriota</taxon>
        <taxon>Stenosarchaea group</taxon>
        <taxon>Methanomicrobia</taxon>
        <taxon>Methanosarcinales</taxon>
        <taxon>Methanosarcinaceae</taxon>
        <taxon>Methanolobus</taxon>
    </lineage>
</organism>
<keyword evidence="2" id="KW-1185">Reference proteome</keyword>
<comment type="caution">
    <text evidence="1">The sequence shown here is derived from an EMBL/GenBank/DDBJ whole genome shotgun (WGS) entry which is preliminary data.</text>
</comment>
<dbReference type="Proteomes" id="UP000319335">
    <property type="component" value="Unassembled WGS sequence"/>
</dbReference>
<evidence type="ECO:0000313" key="2">
    <source>
        <dbReference type="Proteomes" id="UP000319335"/>
    </source>
</evidence>
<name>A0A7Z8P4J8_9EURY</name>
<reference evidence="1 2" key="1">
    <citation type="submission" date="2019-06" db="EMBL/GenBank/DDBJ databases">
        <title>Draft genome sequence of Methanolobus vulcani B1d.</title>
        <authorList>
            <person name="Creighbaum A.J."/>
            <person name="Ticak T."/>
            <person name="Hariraju D."/>
            <person name="Arivett B.A."/>
            <person name="Ferguson D.J.Jr."/>
        </authorList>
    </citation>
    <scope>NUCLEOTIDE SEQUENCE [LARGE SCALE GENOMIC DNA]</scope>
    <source>
        <strain evidence="1 2">B1d</strain>
    </source>
</reference>
<dbReference type="RefSeq" id="WP_154809705.1">
    <property type="nucleotide sequence ID" value="NZ_VIAQ01000015.1"/>
</dbReference>
<dbReference type="EMBL" id="VIAQ01000015">
    <property type="protein sequence ID" value="TQD24978.1"/>
    <property type="molecule type" value="Genomic_DNA"/>
</dbReference>
<dbReference type="AlphaFoldDB" id="A0A7Z8P4J8"/>
<gene>
    <name evidence="1" type="ORF">FKV42_07890</name>
</gene>
<sequence>MVSDKEYRNNIIKIVLALFVFLTGANLVSDVFRTVDEIEYRATEPKQMNMHVGGIIAEKSTIFGYGYYGYNVKTTIINNGKSGYANITCNAYDQNNIQVSSETAYPYPHFERDANTEVTFYFDSDKLPDGDYNFNIVVSDQLTDS</sequence>
<accession>A0A7Z8P4J8</accession>
<proteinExistence type="predicted"/>
<evidence type="ECO:0008006" key="3">
    <source>
        <dbReference type="Google" id="ProtNLM"/>
    </source>
</evidence>
<protein>
    <recommendedName>
        <fullName evidence="3">CARDB domain-containing protein</fullName>
    </recommendedName>
</protein>